<evidence type="ECO:0000256" key="1">
    <source>
        <dbReference type="ARBA" id="ARBA00009748"/>
    </source>
</evidence>
<dbReference type="Pfam" id="PF00234">
    <property type="entry name" value="Tryp_alpha_amyl"/>
    <property type="match status" value="1"/>
</dbReference>
<gene>
    <name evidence="6" type="ORF">C2S53_014352</name>
</gene>
<dbReference type="InterPro" id="IPR016140">
    <property type="entry name" value="Bifunc_inhib/LTP/seed_store"/>
</dbReference>
<reference evidence="6 7" key="1">
    <citation type="journal article" date="2021" name="Nat. Commun.">
        <title>Incipient diploidization of the medicinal plant Perilla within 10,000 years.</title>
        <authorList>
            <person name="Zhang Y."/>
            <person name="Shen Q."/>
            <person name="Leng L."/>
            <person name="Zhang D."/>
            <person name="Chen S."/>
            <person name="Shi Y."/>
            <person name="Ning Z."/>
            <person name="Chen S."/>
        </authorList>
    </citation>
    <scope>NUCLEOTIDE SEQUENCE [LARGE SCALE GENOMIC DNA]</scope>
    <source>
        <strain evidence="7">cv. PC099</strain>
    </source>
</reference>
<dbReference type="PANTHER" id="PTHR33076">
    <property type="entry name" value="NON-SPECIFIC LIPID-TRANSFER PROTEIN 2-RELATED"/>
    <property type="match status" value="1"/>
</dbReference>
<evidence type="ECO:0000259" key="5">
    <source>
        <dbReference type="Pfam" id="PF00234"/>
    </source>
</evidence>
<feature type="signal peptide" evidence="4">
    <location>
        <begin position="1"/>
        <end position="25"/>
    </location>
</feature>
<proteinExistence type="inferred from homology"/>
<organism evidence="6 7">
    <name type="scientific">Perilla frutescens var. hirtella</name>
    <name type="common">Perilla citriodora</name>
    <name type="synonym">Perilla setoyensis</name>
    <dbReference type="NCBI Taxonomy" id="608512"/>
    <lineage>
        <taxon>Eukaryota</taxon>
        <taxon>Viridiplantae</taxon>
        <taxon>Streptophyta</taxon>
        <taxon>Embryophyta</taxon>
        <taxon>Tracheophyta</taxon>
        <taxon>Spermatophyta</taxon>
        <taxon>Magnoliopsida</taxon>
        <taxon>eudicotyledons</taxon>
        <taxon>Gunneridae</taxon>
        <taxon>Pentapetalae</taxon>
        <taxon>asterids</taxon>
        <taxon>lamiids</taxon>
        <taxon>Lamiales</taxon>
        <taxon>Lamiaceae</taxon>
        <taxon>Nepetoideae</taxon>
        <taxon>Elsholtzieae</taxon>
        <taxon>Perilla</taxon>
    </lineage>
</organism>
<accession>A0AAD4PB17</accession>
<dbReference type="SUPFAM" id="SSF47699">
    <property type="entry name" value="Bifunctional inhibitor/lipid-transfer protein/seed storage 2S albumin"/>
    <property type="match status" value="1"/>
</dbReference>
<evidence type="ECO:0000256" key="3">
    <source>
        <dbReference type="ARBA" id="ARBA00023121"/>
    </source>
</evidence>
<dbReference type="GO" id="GO:0006869">
    <property type="term" value="P:lipid transport"/>
    <property type="evidence" value="ECO:0007669"/>
    <property type="project" value="InterPro"/>
</dbReference>
<comment type="caution">
    <text evidence="6">The sequence shown here is derived from an EMBL/GenBank/DDBJ whole genome shotgun (WGS) entry which is preliminary data.</text>
</comment>
<evidence type="ECO:0000313" key="6">
    <source>
        <dbReference type="EMBL" id="KAH6832841.1"/>
    </source>
</evidence>
<dbReference type="InterPro" id="IPR036312">
    <property type="entry name" value="Bifun_inhib/LTP/seed_sf"/>
</dbReference>
<evidence type="ECO:0000256" key="4">
    <source>
        <dbReference type="SAM" id="SignalP"/>
    </source>
</evidence>
<feature type="domain" description="Bifunctional inhibitor/plant lipid transfer protein/seed storage helical" evidence="5">
    <location>
        <begin position="28"/>
        <end position="112"/>
    </location>
</feature>
<feature type="chain" id="PRO_5042081963" description="Bifunctional inhibitor/plant lipid transfer protein/seed storage helical domain-containing protein" evidence="4">
    <location>
        <begin position="26"/>
        <end position="114"/>
    </location>
</feature>
<dbReference type="CDD" id="cd01960">
    <property type="entry name" value="nsLTP1"/>
    <property type="match status" value="1"/>
</dbReference>
<evidence type="ECO:0000313" key="7">
    <source>
        <dbReference type="Proteomes" id="UP001190926"/>
    </source>
</evidence>
<dbReference type="InterPro" id="IPR000528">
    <property type="entry name" value="Plant_nsLTP"/>
</dbReference>
<keyword evidence="2" id="KW-0813">Transport</keyword>
<dbReference type="GO" id="GO:0008289">
    <property type="term" value="F:lipid binding"/>
    <property type="evidence" value="ECO:0007669"/>
    <property type="project" value="UniProtKB-KW"/>
</dbReference>
<keyword evidence="3" id="KW-0446">Lipid-binding</keyword>
<dbReference type="AlphaFoldDB" id="A0AAD4PB17"/>
<keyword evidence="4" id="KW-0732">Signal</keyword>
<protein>
    <recommendedName>
        <fullName evidence="5">Bifunctional inhibitor/plant lipid transfer protein/seed storage helical domain-containing protein</fullName>
    </recommendedName>
</protein>
<keyword evidence="7" id="KW-1185">Reference proteome</keyword>
<dbReference type="Gene3D" id="1.10.110.10">
    <property type="entry name" value="Plant lipid-transfer and hydrophobic proteins"/>
    <property type="match status" value="1"/>
</dbReference>
<dbReference type="PRINTS" id="PR00382">
    <property type="entry name" value="LIPIDTRNSFER"/>
</dbReference>
<sequence length="114" mass="12168">MVGRSAWVVGMIMVVVLAAARHTNAVSCAQAVAMLLPCKDYLTQKSSSLAPPCCQAASQLNGMVHSKPDLRNMCDCLKQAAAALHVIVDRAKSLPQMCHIQVPVPIDPNVDCSR</sequence>
<evidence type="ECO:0000256" key="2">
    <source>
        <dbReference type="ARBA" id="ARBA00022448"/>
    </source>
</evidence>
<dbReference type="Proteomes" id="UP001190926">
    <property type="component" value="Unassembled WGS sequence"/>
</dbReference>
<dbReference type="EMBL" id="SDAM02000063">
    <property type="protein sequence ID" value="KAH6832841.1"/>
    <property type="molecule type" value="Genomic_DNA"/>
</dbReference>
<name>A0AAD4PB17_PERFH</name>
<comment type="similarity">
    <text evidence="1">Belongs to the plant LTP family.</text>
</comment>